<dbReference type="SUPFAM" id="SSF90229">
    <property type="entry name" value="CCCH zinc finger"/>
    <property type="match status" value="2"/>
</dbReference>
<evidence type="ECO:0000256" key="1">
    <source>
        <dbReference type="ARBA" id="ARBA00022723"/>
    </source>
</evidence>
<dbReference type="GO" id="GO:1990904">
    <property type="term" value="C:ribonucleoprotein complex"/>
    <property type="evidence" value="ECO:0007669"/>
    <property type="project" value="UniProtKB-KW"/>
</dbReference>
<feature type="compositionally biased region" description="Low complexity" evidence="7">
    <location>
        <begin position="11"/>
        <end position="20"/>
    </location>
</feature>
<name>A0A493U3T0_ANAPP</name>
<evidence type="ECO:0000256" key="4">
    <source>
        <dbReference type="ARBA" id="ARBA00022833"/>
    </source>
</evidence>
<feature type="zinc finger region" description="C3H1-type" evidence="5">
    <location>
        <begin position="79"/>
        <end position="107"/>
    </location>
</feature>
<proteinExistence type="predicted"/>
<evidence type="ECO:0000256" key="2">
    <source>
        <dbReference type="ARBA" id="ARBA00022737"/>
    </source>
</evidence>
<dbReference type="Ensembl" id="ENSAPLT00000038532.1">
    <property type="protein sequence ID" value="ENSAPLP00000032776.1"/>
    <property type="gene ID" value="ENSAPLG00000026054.1"/>
</dbReference>
<keyword evidence="6" id="KW-0963">Cytoplasm</keyword>
<dbReference type="GO" id="GO:0005634">
    <property type="term" value="C:nucleus"/>
    <property type="evidence" value="ECO:0007669"/>
    <property type="project" value="UniProtKB-SubCell"/>
</dbReference>
<feature type="region of interest" description="Disordered" evidence="7">
    <location>
        <begin position="1"/>
        <end position="75"/>
    </location>
</feature>
<dbReference type="GeneTree" id="ENSGT00940000170800"/>
<feature type="zinc finger region" description="C3H1-type" evidence="5">
    <location>
        <begin position="117"/>
        <end position="145"/>
    </location>
</feature>
<dbReference type="STRING" id="8840.ENSAPLP00000032776"/>
<reference evidence="10" key="1">
    <citation type="submission" date="2017-10" db="EMBL/GenBank/DDBJ databases">
        <title>A new Pekin duck reference genome.</title>
        <authorList>
            <person name="Hou Z.-C."/>
            <person name="Zhou Z.-K."/>
            <person name="Zhu F."/>
            <person name="Hou S.-S."/>
        </authorList>
    </citation>
    <scope>NUCLEOTIDE SEQUENCE [LARGE SCALE GENOMIC DNA]</scope>
</reference>
<keyword evidence="6" id="KW-0539">Nucleus</keyword>
<feature type="compositionally biased region" description="Pro residues" evidence="7">
    <location>
        <begin position="57"/>
        <end position="75"/>
    </location>
</feature>
<keyword evidence="1 5" id="KW-0479">Metal-binding</keyword>
<evidence type="ECO:0000256" key="7">
    <source>
        <dbReference type="SAM" id="MobiDB-lite"/>
    </source>
</evidence>
<reference evidence="9" key="3">
    <citation type="submission" date="2025-09" db="UniProtKB">
        <authorList>
            <consortium name="Ensembl"/>
        </authorList>
    </citation>
    <scope>IDENTIFICATION</scope>
</reference>
<dbReference type="Pfam" id="PF00642">
    <property type="entry name" value="zf-CCCH"/>
    <property type="match status" value="2"/>
</dbReference>
<protein>
    <recommendedName>
        <fullName evidence="6">mRNA decay activator protein ZFP36</fullName>
    </recommendedName>
    <alternativeName>
        <fullName evidence="6">Zinc finger protein 36</fullName>
    </alternativeName>
</protein>
<keyword evidence="6" id="KW-0687">Ribonucleoprotein</keyword>
<keyword evidence="2 6" id="KW-0677">Repeat</keyword>
<evidence type="ECO:0000256" key="3">
    <source>
        <dbReference type="ARBA" id="ARBA00022771"/>
    </source>
</evidence>
<keyword evidence="10" id="KW-1185">Reference proteome</keyword>
<dbReference type="SMART" id="SM00356">
    <property type="entry name" value="ZnF_C3H1"/>
    <property type="match status" value="2"/>
</dbReference>
<dbReference type="GO" id="GO:0061158">
    <property type="term" value="P:3'-UTR-mediated mRNA destabilization"/>
    <property type="evidence" value="ECO:0007669"/>
    <property type="project" value="UniProtKB-UniRule"/>
</dbReference>
<feature type="domain" description="C3H1-type" evidence="8">
    <location>
        <begin position="79"/>
        <end position="107"/>
    </location>
</feature>
<dbReference type="InterPro" id="IPR036855">
    <property type="entry name" value="Znf_CCCH_sf"/>
</dbReference>
<comment type="function">
    <text evidence="6">Zinc-finger RNA-binding protein that destabilizes several cytoplasmic AU-rich element (ARE)-containing mRNA transcripts by promoting their poly(A) tail removal or deadenylation, and hence provide a mechanism for attenuating protein synthesis. Acts as a 3'-untranslated region (UTR) ARE mRNA-binding adapter protein to communicate signaling events to the mRNA decay machinery. Functions by recruiting the CCR4-NOT deadenylase complex and probably other components of the cytoplasmic RNA decay machinery to the bound ARE-containing mRNAs, and hence promotes ARE-mediated mRNA deadenylation and decay processes. Binds to 3'-UTR ARE of numerous mRNAs.</text>
</comment>
<organism evidence="9 10">
    <name type="scientific">Anas platyrhynchos platyrhynchos</name>
    <name type="common">Northern mallard</name>
    <dbReference type="NCBI Taxonomy" id="8840"/>
    <lineage>
        <taxon>Eukaryota</taxon>
        <taxon>Metazoa</taxon>
        <taxon>Chordata</taxon>
        <taxon>Craniata</taxon>
        <taxon>Vertebrata</taxon>
        <taxon>Euteleostomi</taxon>
        <taxon>Archelosauria</taxon>
        <taxon>Archosauria</taxon>
        <taxon>Dinosauria</taxon>
        <taxon>Saurischia</taxon>
        <taxon>Theropoda</taxon>
        <taxon>Coelurosauria</taxon>
        <taxon>Aves</taxon>
        <taxon>Neognathae</taxon>
        <taxon>Galloanserae</taxon>
        <taxon>Anseriformes</taxon>
        <taxon>Anatidae</taxon>
        <taxon>Anatinae</taxon>
        <taxon>Anas</taxon>
    </lineage>
</organism>
<dbReference type="GO" id="GO:0035925">
    <property type="term" value="F:mRNA 3'-UTR AU-rich region binding"/>
    <property type="evidence" value="ECO:0007669"/>
    <property type="project" value="UniProtKB-UniRule"/>
</dbReference>
<comment type="subunit">
    <text evidence="6">Associates with the cytoplasmic CCR4-NOT deadenylase complex to trigger ARE-containing mRNA deadenylation and decay processes.</text>
</comment>
<dbReference type="PANTHER" id="PTHR12547">
    <property type="entry name" value="CCCH ZINC FINGER/TIS11-RELATED"/>
    <property type="match status" value="1"/>
</dbReference>
<keyword evidence="3 5" id="KW-0863">Zinc-finger</keyword>
<accession>A0A493U3T0</accession>
<reference evidence="9" key="2">
    <citation type="submission" date="2025-08" db="UniProtKB">
        <authorList>
            <consortium name="Ensembl"/>
        </authorList>
    </citation>
    <scope>IDENTIFICATION</scope>
</reference>
<sequence>MLAALTLTSDLEPAGGALPPLSAPPSPLASPLTPGGPSPPLSLHRLPSSSSSSSSLPPTPLLAPPEASPSPPASPPSLLYKTELCRPFSATGRCRYGSRCQFAHGPGELRGLRRHPKYRTQPCSTFLRCGSCPYGPRCHFLHGPPAAPAASRCLTASRWRSETPYGKGGGRPHPLLFYGGAPPPHDFLWGGWHRYEAPPLHPLCLSGEGGAPFSAPPCTFWM</sequence>
<comment type="subcellular location">
    <subcellularLocation>
        <location evidence="6">Nucleus</location>
    </subcellularLocation>
    <subcellularLocation>
        <location evidence="6">Cytoplasm</location>
    </subcellularLocation>
</comment>
<feature type="compositionally biased region" description="Pro residues" evidence="7">
    <location>
        <begin position="21"/>
        <end position="40"/>
    </location>
</feature>
<dbReference type="GO" id="GO:0005737">
    <property type="term" value="C:cytoplasm"/>
    <property type="evidence" value="ECO:0007669"/>
    <property type="project" value="UniProtKB-SubCell"/>
</dbReference>
<evidence type="ECO:0000313" key="10">
    <source>
        <dbReference type="Proteomes" id="UP000016666"/>
    </source>
</evidence>
<keyword evidence="4 5" id="KW-0862">Zinc</keyword>
<evidence type="ECO:0000256" key="6">
    <source>
        <dbReference type="RuleBase" id="RU369014"/>
    </source>
</evidence>
<dbReference type="InterPro" id="IPR045877">
    <property type="entry name" value="ZFP36-like"/>
</dbReference>
<dbReference type="PROSITE" id="PS50103">
    <property type="entry name" value="ZF_C3H1"/>
    <property type="match status" value="2"/>
</dbReference>
<dbReference type="GO" id="GO:0008270">
    <property type="term" value="F:zinc ion binding"/>
    <property type="evidence" value="ECO:0007669"/>
    <property type="project" value="UniProtKB-KW"/>
</dbReference>
<feature type="compositionally biased region" description="Low complexity" evidence="7">
    <location>
        <begin position="41"/>
        <end position="56"/>
    </location>
</feature>
<dbReference type="Proteomes" id="UP000016666">
    <property type="component" value="Unassembled WGS sequence"/>
</dbReference>
<dbReference type="PANTHER" id="PTHR12547:SF18">
    <property type="entry name" value="PROTEIN TIS11"/>
    <property type="match status" value="1"/>
</dbReference>
<evidence type="ECO:0000313" key="9">
    <source>
        <dbReference type="Ensembl" id="ENSAPLP00000032776.1"/>
    </source>
</evidence>
<dbReference type="AlphaFoldDB" id="A0A493U3T0"/>
<evidence type="ECO:0000259" key="8">
    <source>
        <dbReference type="PROSITE" id="PS50103"/>
    </source>
</evidence>
<dbReference type="Gene3D" id="4.10.1000.10">
    <property type="entry name" value="Zinc finger, CCCH-type"/>
    <property type="match status" value="2"/>
</dbReference>
<dbReference type="InterPro" id="IPR000571">
    <property type="entry name" value="Znf_CCCH"/>
</dbReference>
<dbReference type="GO" id="GO:1900153">
    <property type="term" value="P:positive regulation of nuclear-transcribed mRNA catabolic process, deadenylation-dependent decay"/>
    <property type="evidence" value="ECO:0007669"/>
    <property type="project" value="UniProtKB-UniRule"/>
</dbReference>
<feature type="domain" description="C3H1-type" evidence="8">
    <location>
        <begin position="117"/>
        <end position="145"/>
    </location>
</feature>
<evidence type="ECO:0000256" key="5">
    <source>
        <dbReference type="PROSITE-ProRule" id="PRU00723"/>
    </source>
</evidence>